<dbReference type="InterPro" id="IPR003961">
    <property type="entry name" value="FN3_dom"/>
</dbReference>
<dbReference type="AlphaFoldDB" id="A0A9D9H082"/>
<evidence type="ECO:0000313" key="3">
    <source>
        <dbReference type="EMBL" id="MBO8433670.1"/>
    </source>
</evidence>
<sequence length="935" mass="104282">MRHIGKLSSILALGWLLCCLPVSAQTRLATASLHQETKPARLSKDQKGLQATLNPETKIKLLSFRKLTEQDIRSQAKSDNIETILNENFSLFTAGSEDAPDTTPIVSDYVLDENLTHEPGYTGGDIYQAGGVCLLGKEGYFWGGYINTPVKEYTGIITLTFKAKAVYNNKSNVMISFIDDPWANFPVSVTEIDYYSLDMDSSDGWQNYEYVFLVDYLGTCALQFNTYDAIMLDDIVLTRPAEWIATPDTKPADQFTLNGFRANWHPVPNADEYILNLYKEQPLSNQDASIIADFEDGQLPNGFSVSDGWEIVDGEGVDGSKALCLDMEGDSILLPFNGGRYTSLKFHYKYVPDSSYFTSEFGFYFHNGDAWSSGGSFYDLSCDYEIDYEMFEVTYDSILENNAQPIPDNLTDAYECYQVYFKLRNMDGPAKLYIDNIEIETTPPTEKVMMEEDLTVKDTFFVFEGMDDATAEYYYTVTGRNSTMTGSESNRVHAFGVAAPTATAATDIDTNGPFTANWQSVPKAATYAANLYRMETLGKDAPAWVILQDDFSKVESEAAPDAAETLGNTETTYLDNYTSVPGWTGFDNILANGMLGFTGYGEILTPLLDLSNNGGKYRVTITAQCPWGLEYGETLAVQGNTQYGIIDFSTNDTVTATFEFSDGTEATSIYLYNLYGMDVLIDEITIEQDLVAGDEVFTPVAIHENLAADVLSYRFEDFDRPDPNATYAYRVFATYDKWGNFYQGMPSEPVVINYPVDTTLPECPMPTNLRVEDITTNSARLLWDADQENTSFNLRYRKADAQNWTNASELHENQYEITNLESNTAYVWTVMAACSEGRYSGWATENEFTTQDVANESLDKAGLFVTTGENRINVMNPSALNIDRVRVYTLSGSLAHDFAIRSNGNVLLTTGLSMQVAVVEVLADGQVFRFKVMLP</sequence>
<dbReference type="PROSITE" id="PS50853">
    <property type="entry name" value="FN3"/>
    <property type="match status" value="1"/>
</dbReference>
<gene>
    <name evidence="3" type="ORF">IAB08_10335</name>
</gene>
<keyword evidence="1" id="KW-0732">Signal</keyword>
<feature type="chain" id="PRO_5038934022" evidence="1">
    <location>
        <begin position="25"/>
        <end position="935"/>
    </location>
</feature>
<protein>
    <submittedName>
        <fullName evidence="3">Fibronectin type III domain-containing protein</fullName>
    </submittedName>
</protein>
<name>A0A9D9H082_9BACT</name>
<dbReference type="CDD" id="cd00063">
    <property type="entry name" value="FN3"/>
    <property type="match status" value="1"/>
</dbReference>
<dbReference type="Proteomes" id="UP000823612">
    <property type="component" value="Unassembled WGS sequence"/>
</dbReference>
<evidence type="ECO:0000256" key="1">
    <source>
        <dbReference type="SAM" id="SignalP"/>
    </source>
</evidence>
<evidence type="ECO:0000313" key="4">
    <source>
        <dbReference type="Proteomes" id="UP000823612"/>
    </source>
</evidence>
<feature type="signal peptide" evidence="1">
    <location>
        <begin position="1"/>
        <end position="24"/>
    </location>
</feature>
<evidence type="ECO:0000259" key="2">
    <source>
        <dbReference type="PROSITE" id="PS50853"/>
    </source>
</evidence>
<dbReference type="SUPFAM" id="SSF49265">
    <property type="entry name" value="Fibronectin type III"/>
    <property type="match status" value="1"/>
</dbReference>
<accession>A0A9D9H082</accession>
<organism evidence="3 4">
    <name type="scientific">Candidatus Pullibacteroides excrementavium</name>
    <dbReference type="NCBI Taxonomy" id="2840905"/>
    <lineage>
        <taxon>Bacteria</taxon>
        <taxon>Pseudomonadati</taxon>
        <taxon>Bacteroidota</taxon>
        <taxon>Bacteroidia</taxon>
        <taxon>Bacteroidales</taxon>
        <taxon>Candidatus Pullibacteroides</taxon>
    </lineage>
</organism>
<proteinExistence type="predicted"/>
<dbReference type="Pfam" id="PF00041">
    <property type="entry name" value="fn3"/>
    <property type="match status" value="1"/>
</dbReference>
<dbReference type="InterPro" id="IPR013783">
    <property type="entry name" value="Ig-like_fold"/>
</dbReference>
<reference evidence="3" key="1">
    <citation type="submission" date="2020-10" db="EMBL/GenBank/DDBJ databases">
        <authorList>
            <person name="Gilroy R."/>
        </authorList>
    </citation>
    <scope>NUCLEOTIDE SEQUENCE</scope>
    <source>
        <strain evidence="3">2889</strain>
    </source>
</reference>
<dbReference type="EMBL" id="JADIMZ010000163">
    <property type="protein sequence ID" value="MBO8433670.1"/>
    <property type="molecule type" value="Genomic_DNA"/>
</dbReference>
<dbReference type="InterPro" id="IPR036116">
    <property type="entry name" value="FN3_sf"/>
</dbReference>
<comment type="caution">
    <text evidence="3">The sequence shown here is derived from an EMBL/GenBank/DDBJ whole genome shotgun (WGS) entry which is preliminary data.</text>
</comment>
<dbReference type="Gene3D" id="2.60.40.10">
    <property type="entry name" value="Immunoglobulins"/>
    <property type="match status" value="1"/>
</dbReference>
<dbReference type="SMART" id="SM00060">
    <property type="entry name" value="FN3"/>
    <property type="match status" value="1"/>
</dbReference>
<reference evidence="3" key="2">
    <citation type="journal article" date="2021" name="PeerJ">
        <title>Extensive microbial diversity within the chicken gut microbiome revealed by metagenomics and culture.</title>
        <authorList>
            <person name="Gilroy R."/>
            <person name="Ravi A."/>
            <person name="Getino M."/>
            <person name="Pursley I."/>
            <person name="Horton D.L."/>
            <person name="Alikhan N.F."/>
            <person name="Baker D."/>
            <person name="Gharbi K."/>
            <person name="Hall N."/>
            <person name="Watson M."/>
            <person name="Adriaenssens E.M."/>
            <person name="Foster-Nyarko E."/>
            <person name="Jarju S."/>
            <person name="Secka A."/>
            <person name="Antonio M."/>
            <person name="Oren A."/>
            <person name="Chaudhuri R.R."/>
            <person name="La Ragione R."/>
            <person name="Hildebrand F."/>
            <person name="Pallen M.J."/>
        </authorList>
    </citation>
    <scope>NUCLEOTIDE SEQUENCE</scope>
    <source>
        <strain evidence="3">2889</strain>
    </source>
</reference>
<feature type="domain" description="Fibronectin type-III" evidence="2">
    <location>
        <begin position="765"/>
        <end position="853"/>
    </location>
</feature>